<keyword evidence="3 5" id="KW-1133">Transmembrane helix</keyword>
<evidence type="ECO:0000313" key="7">
    <source>
        <dbReference type="EMBL" id="SVB91270.1"/>
    </source>
</evidence>
<feature type="transmembrane region" description="Helical" evidence="5">
    <location>
        <begin position="77"/>
        <end position="100"/>
    </location>
</feature>
<evidence type="ECO:0000256" key="2">
    <source>
        <dbReference type="ARBA" id="ARBA00022692"/>
    </source>
</evidence>
<dbReference type="InterPro" id="IPR000620">
    <property type="entry name" value="EamA_dom"/>
</dbReference>
<feature type="transmembrane region" description="Helical" evidence="5">
    <location>
        <begin position="49"/>
        <end position="71"/>
    </location>
</feature>
<dbReference type="SUPFAM" id="SSF103481">
    <property type="entry name" value="Multidrug resistance efflux transporter EmrE"/>
    <property type="match status" value="1"/>
</dbReference>
<feature type="non-terminal residue" evidence="7">
    <location>
        <position position="241"/>
    </location>
</feature>
<keyword evidence="2 5" id="KW-0812">Transmembrane</keyword>
<dbReference type="AlphaFoldDB" id="A0A382HVF3"/>
<name>A0A382HVF3_9ZZZZ</name>
<feature type="domain" description="EamA" evidence="6">
    <location>
        <begin position="133"/>
        <end position="241"/>
    </location>
</feature>
<evidence type="ECO:0000256" key="1">
    <source>
        <dbReference type="ARBA" id="ARBA00004141"/>
    </source>
</evidence>
<organism evidence="7">
    <name type="scientific">marine metagenome</name>
    <dbReference type="NCBI Taxonomy" id="408172"/>
    <lineage>
        <taxon>unclassified sequences</taxon>
        <taxon>metagenomes</taxon>
        <taxon>ecological metagenomes</taxon>
    </lineage>
</organism>
<feature type="transmembrane region" description="Helical" evidence="5">
    <location>
        <begin position="132"/>
        <end position="151"/>
    </location>
</feature>
<accession>A0A382HVF3</accession>
<feature type="transmembrane region" description="Helical" evidence="5">
    <location>
        <begin position="20"/>
        <end position="40"/>
    </location>
</feature>
<dbReference type="InterPro" id="IPR037185">
    <property type="entry name" value="EmrE-like"/>
</dbReference>
<protein>
    <recommendedName>
        <fullName evidence="6">EamA domain-containing protein</fullName>
    </recommendedName>
</protein>
<feature type="domain" description="EamA" evidence="6">
    <location>
        <begin position="1"/>
        <end position="123"/>
    </location>
</feature>
<evidence type="ECO:0000256" key="4">
    <source>
        <dbReference type="ARBA" id="ARBA00023136"/>
    </source>
</evidence>
<evidence type="ECO:0000256" key="5">
    <source>
        <dbReference type="SAM" id="Phobius"/>
    </source>
</evidence>
<dbReference type="Pfam" id="PF00892">
    <property type="entry name" value="EamA"/>
    <property type="match status" value="2"/>
</dbReference>
<evidence type="ECO:0000256" key="3">
    <source>
        <dbReference type="ARBA" id="ARBA00022989"/>
    </source>
</evidence>
<feature type="transmembrane region" description="Helical" evidence="5">
    <location>
        <begin position="163"/>
        <end position="182"/>
    </location>
</feature>
<dbReference type="PANTHER" id="PTHR32322">
    <property type="entry name" value="INNER MEMBRANE TRANSPORTER"/>
    <property type="match status" value="1"/>
</dbReference>
<proteinExistence type="predicted"/>
<dbReference type="InterPro" id="IPR050638">
    <property type="entry name" value="AA-Vitamin_Transporters"/>
</dbReference>
<gene>
    <name evidence="7" type="ORF">METZ01_LOCUS244124</name>
</gene>
<dbReference type="PANTHER" id="PTHR32322:SF2">
    <property type="entry name" value="EAMA DOMAIN-CONTAINING PROTEIN"/>
    <property type="match status" value="1"/>
</dbReference>
<keyword evidence="4 5" id="KW-0472">Membrane</keyword>
<dbReference type="GO" id="GO:0016020">
    <property type="term" value="C:membrane"/>
    <property type="evidence" value="ECO:0007669"/>
    <property type="project" value="UniProtKB-SubCell"/>
</dbReference>
<feature type="transmembrane region" description="Helical" evidence="5">
    <location>
        <begin position="197"/>
        <end position="220"/>
    </location>
</feature>
<sequence length="241" mass="26510">MFLLGSAYPTAKLGINASMPPILFGALRMVIVFICLLPFLKIKLPNKKYFLPLFGFALSMGAGVNLFLYLSVNASSILSPLVIGAQLSVPLAIIFSSIFIGESISYKKWILIIASFLGITLIGFDPKIADEIIGFLLICGMAFCYGSAQVFSRYLKELDVKFTNAFMGGVAFILLIIVSILFEGNPIIHLKNLNIEAWLMVLHAGILCSLAGHMSMFYLYKFYAVGQVLPFYALFPVFGML</sequence>
<evidence type="ECO:0000259" key="6">
    <source>
        <dbReference type="Pfam" id="PF00892"/>
    </source>
</evidence>
<reference evidence="7" key="1">
    <citation type="submission" date="2018-05" db="EMBL/GenBank/DDBJ databases">
        <authorList>
            <person name="Lanie J.A."/>
            <person name="Ng W.-L."/>
            <person name="Kazmierczak K.M."/>
            <person name="Andrzejewski T.M."/>
            <person name="Davidsen T.M."/>
            <person name="Wayne K.J."/>
            <person name="Tettelin H."/>
            <person name="Glass J.I."/>
            <person name="Rusch D."/>
            <person name="Podicherti R."/>
            <person name="Tsui H.-C.T."/>
            <person name="Winkler M.E."/>
        </authorList>
    </citation>
    <scope>NUCLEOTIDE SEQUENCE</scope>
</reference>
<dbReference type="EMBL" id="UINC01063539">
    <property type="protein sequence ID" value="SVB91270.1"/>
    <property type="molecule type" value="Genomic_DNA"/>
</dbReference>
<comment type="subcellular location">
    <subcellularLocation>
        <location evidence="1">Membrane</location>
        <topology evidence="1">Multi-pass membrane protein</topology>
    </subcellularLocation>
</comment>
<feature type="transmembrane region" description="Helical" evidence="5">
    <location>
        <begin position="109"/>
        <end position="126"/>
    </location>
</feature>